<dbReference type="SUPFAM" id="SSF81383">
    <property type="entry name" value="F-box domain"/>
    <property type="match status" value="2"/>
</dbReference>
<evidence type="ECO:0000259" key="3">
    <source>
        <dbReference type="PROSITE" id="PS50181"/>
    </source>
</evidence>
<dbReference type="Proteomes" id="UP000320333">
    <property type="component" value="Unassembled WGS sequence"/>
</dbReference>
<gene>
    <name evidence="4" type="ORF">CcCBS67573_g09524</name>
</gene>
<dbReference type="InterPro" id="IPR001810">
    <property type="entry name" value="F-box_dom"/>
</dbReference>
<dbReference type="GO" id="GO:0005737">
    <property type="term" value="C:cytoplasm"/>
    <property type="evidence" value="ECO:0007669"/>
    <property type="project" value="TreeGrafter"/>
</dbReference>
<dbReference type="PANTHER" id="PTHR46550">
    <property type="entry name" value="F-BOX ONLY PROTEIN 3"/>
    <property type="match status" value="1"/>
</dbReference>
<comment type="pathway">
    <text evidence="1">Protein modification; protein ubiquitination.</text>
</comment>
<accession>A0A507DVE8</accession>
<dbReference type="OrthoDB" id="3219396at2759"/>
<proteinExistence type="predicted"/>
<evidence type="ECO:0000256" key="1">
    <source>
        <dbReference type="ARBA" id="ARBA00004906"/>
    </source>
</evidence>
<keyword evidence="5" id="KW-1185">Reference proteome</keyword>
<dbReference type="PROSITE" id="PS50181">
    <property type="entry name" value="FBOX"/>
    <property type="match status" value="1"/>
</dbReference>
<dbReference type="EMBL" id="QEAP01000871">
    <property type="protein sequence ID" value="TPX54928.1"/>
    <property type="molecule type" value="Genomic_DNA"/>
</dbReference>
<dbReference type="Gene3D" id="1.20.1280.50">
    <property type="match status" value="1"/>
</dbReference>
<dbReference type="InterPro" id="IPR036047">
    <property type="entry name" value="F-box-like_dom_sf"/>
</dbReference>
<protein>
    <recommendedName>
        <fullName evidence="3">F-box domain-containing protein</fullName>
    </recommendedName>
</protein>
<evidence type="ECO:0000313" key="4">
    <source>
        <dbReference type="EMBL" id="TPX54928.1"/>
    </source>
</evidence>
<evidence type="ECO:0000313" key="5">
    <source>
        <dbReference type="Proteomes" id="UP000320333"/>
    </source>
</evidence>
<dbReference type="InterPro" id="IPR052121">
    <property type="entry name" value="F-box_SCF_Substrate_Recog"/>
</dbReference>
<feature type="domain" description="F-box" evidence="3">
    <location>
        <begin position="30"/>
        <end position="76"/>
    </location>
</feature>
<sequence length="523" mass="59590">MHSTFPVSVLQKNSLERGTCSDSAVNLDVKAGLTALPVELITRVLGLLDAKSVSLVSQTSRLLFSIAAQDLLWKTLCQQRWADKMHAPLKLHPFVDYTHLLAKLDRQEKIDILQRRFHNASQTSLLQLAPPSMDEEGDVALAECVLQSTPVGIAEVTVFQPKLCGKWQASYIAAELDQHRMRITMNELNAYIWSYQESWGYFGAGVDSGTALRVRFFPNGIRANAIEDGTPRRPRPMPYDFTATAKRHPPTNKKPTKKRIQIRKASLLLTTTASHPSLLDSQEGANAHLQNLNRAQPPELMFGRVFDDHALDLSTVSLASKYLFQLATQDFLWKQLCEMRWSDKKHQSLSLHPLVDYTGLVPHLNRSELLEILHRRFLATDDSMSDQELATRVINTTPTGFRDVTVYTPLVCGKWQASYIAAEMDQNRERITMKELQAYEWVFREQWAYDDEDDEDETIKVKFRADGVRLNASDAQSRPRPQTYQLLASGKIQVGNFPRHSRPTRLDNWGWQFSNVYVTYTSI</sequence>
<reference evidence="4 5" key="1">
    <citation type="journal article" date="2019" name="Sci. Rep.">
        <title>Comparative genomics of chytrid fungi reveal insights into the obligate biotrophic and pathogenic lifestyle of Synchytrium endobioticum.</title>
        <authorList>
            <person name="van de Vossenberg B.T.L.H."/>
            <person name="Warris S."/>
            <person name="Nguyen H.D.T."/>
            <person name="van Gent-Pelzer M.P.E."/>
            <person name="Joly D.L."/>
            <person name="van de Geest H.C."/>
            <person name="Bonants P.J.M."/>
            <person name="Smith D.S."/>
            <person name="Levesque C.A."/>
            <person name="van der Lee T.A.J."/>
        </authorList>
    </citation>
    <scope>NUCLEOTIDE SEQUENCE [LARGE SCALE GENOMIC DNA]</scope>
    <source>
        <strain evidence="4 5">CBS 675.73</strain>
    </source>
</reference>
<evidence type="ECO:0000256" key="2">
    <source>
        <dbReference type="ARBA" id="ARBA00022786"/>
    </source>
</evidence>
<name>A0A507DVE8_9FUNG</name>
<dbReference type="AlphaFoldDB" id="A0A507DVE8"/>
<comment type="caution">
    <text evidence="4">The sequence shown here is derived from an EMBL/GenBank/DDBJ whole genome shotgun (WGS) entry which is preliminary data.</text>
</comment>
<dbReference type="Pfam" id="PF12937">
    <property type="entry name" value="F-box-like"/>
    <property type="match status" value="1"/>
</dbReference>
<dbReference type="PANTHER" id="PTHR46550:SF1">
    <property type="entry name" value="F-BOX PROTEIN 3"/>
    <property type="match status" value="1"/>
</dbReference>
<organism evidence="4 5">
    <name type="scientific">Chytriomyces confervae</name>
    <dbReference type="NCBI Taxonomy" id="246404"/>
    <lineage>
        <taxon>Eukaryota</taxon>
        <taxon>Fungi</taxon>
        <taxon>Fungi incertae sedis</taxon>
        <taxon>Chytridiomycota</taxon>
        <taxon>Chytridiomycota incertae sedis</taxon>
        <taxon>Chytridiomycetes</taxon>
        <taxon>Chytridiales</taxon>
        <taxon>Chytriomycetaceae</taxon>
        <taxon>Chytriomyces</taxon>
    </lineage>
</organism>
<keyword evidence="2" id="KW-0833">Ubl conjugation pathway</keyword>